<dbReference type="Proteomes" id="UP001153555">
    <property type="component" value="Unassembled WGS sequence"/>
</dbReference>
<evidence type="ECO:0000313" key="3">
    <source>
        <dbReference type="EMBL" id="CAA0841335.1"/>
    </source>
</evidence>
<reference evidence="3" key="1">
    <citation type="submission" date="2019-12" db="EMBL/GenBank/DDBJ databases">
        <authorList>
            <person name="Scholes J."/>
        </authorList>
    </citation>
    <scope>NUCLEOTIDE SEQUENCE</scope>
</reference>
<name>A0A9N7NZ74_STRHE</name>
<keyword evidence="4" id="KW-1185">Reference proteome</keyword>
<comment type="caution">
    <text evidence="3">The sequence shown here is derived from an EMBL/GenBank/DDBJ whole genome shotgun (WGS) entry which is preliminary data.</text>
</comment>
<evidence type="ECO:0000256" key="1">
    <source>
        <dbReference type="ARBA" id="ARBA00006974"/>
    </source>
</evidence>
<evidence type="ECO:0000256" key="2">
    <source>
        <dbReference type="SAM" id="MobiDB-lite"/>
    </source>
</evidence>
<feature type="region of interest" description="Disordered" evidence="2">
    <location>
        <begin position="26"/>
        <end position="54"/>
    </location>
</feature>
<proteinExistence type="inferred from homology"/>
<sequence length="164" mass="17793">MASAGKKSNVIGQIVRLRRVVRRWKDKSLRRGGSSSSSDTDDCEPRSPRRRTPAGSVAVYAGQDRRRFVVPTRFLNLPVFAALLDQAEEEFGYQPAGGLALPCAAGFLSGVIRLLELDEERFCGLGLDEFVRMVSGADLDLDLGLDSDLGSAPAFVPLLRGARV</sequence>
<dbReference type="AlphaFoldDB" id="A0A9N7NZ74"/>
<dbReference type="PANTHER" id="PTHR31374:SF203">
    <property type="entry name" value="AUXIN-RESPONSIVE PROTEIN SAUR71-LIKE"/>
    <property type="match status" value="1"/>
</dbReference>
<accession>A0A9N7NZ74</accession>
<dbReference type="PANTHER" id="PTHR31374">
    <property type="entry name" value="AUXIN-INDUCED PROTEIN-LIKE-RELATED"/>
    <property type="match status" value="1"/>
</dbReference>
<gene>
    <name evidence="3" type="ORF">SHERM_07349</name>
</gene>
<protein>
    <submittedName>
        <fullName evidence="3">SAUR-like auxin-responsive protein family</fullName>
    </submittedName>
</protein>
<dbReference type="EMBL" id="CACSLK010034108">
    <property type="protein sequence ID" value="CAA0841335.1"/>
    <property type="molecule type" value="Genomic_DNA"/>
</dbReference>
<dbReference type="InterPro" id="IPR003676">
    <property type="entry name" value="SAUR_fam"/>
</dbReference>
<organism evidence="3 4">
    <name type="scientific">Striga hermonthica</name>
    <name type="common">Purple witchweed</name>
    <name type="synonym">Buchnera hermonthica</name>
    <dbReference type="NCBI Taxonomy" id="68872"/>
    <lineage>
        <taxon>Eukaryota</taxon>
        <taxon>Viridiplantae</taxon>
        <taxon>Streptophyta</taxon>
        <taxon>Embryophyta</taxon>
        <taxon>Tracheophyta</taxon>
        <taxon>Spermatophyta</taxon>
        <taxon>Magnoliopsida</taxon>
        <taxon>eudicotyledons</taxon>
        <taxon>Gunneridae</taxon>
        <taxon>Pentapetalae</taxon>
        <taxon>asterids</taxon>
        <taxon>lamiids</taxon>
        <taxon>Lamiales</taxon>
        <taxon>Orobanchaceae</taxon>
        <taxon>Buchnereae</taxon>
        <taxon>Striga</taxon>
    </lineage>
</organism>
<comment type="similarity">
    <text evidence="1">Belongs to the ARG7 family.</text>
</comment>
<evidence type="ECO:0000313" key="4">
    <source>
        <dbReference type="Proteomes" id="UP001153555"/>
    </source>
</evidence>
<dbReference type="GO" id="GO:0009733">
    <property type="term" value="P:response to auxin"/>
    <property type="evidence" value="ECO:0007669"/>
    <property type="project" value="InterPro"/>
</dbReference>
<dbReference type="Pfam" id="PF02519">
    <property type="entry name" value="Auxin_inducible"/>
    <property type="match status" value="1"/>
</dbReference>
<dbReference type="OrthoDB" id="762405at2759"/>